<dbReference type="AlphaFoldDB" id="A0A091KK48"/>
<keyword evidence="3" id="KW-1185">Reference proteome</keyword>
<dbReference type="EMBL" id="KK531637">
    <property type="protein sequence ID" value="KFP28194.1"/>
    <property type="molecule type" value="Genomic_DNA"/>
</dbReference>
<feature type="non-terminal residue" evidence="2">
    <location>
        <position position="1"/>
    </location>
</feature>
<name>A0A091KK48_COLST</name>
<proteinExistence type="predicted"/>
<dbReference type="Proteomes" id="UP000053615">
    <property type="component" value="Unassembled WGS sequence"/>
</dbReference>
<feature type="non-terminal residue" evidence="2">
    <location>
        <position position="140"/>
    </location>
</feature>
<evidence type="ECO:0000313" key="2">
    <source>
        <dbReference type="EMBL" id="KFP28194.1"/>
    </source>
</evidence>
<evidence type="ECO:0000256" key="1">
    <source>
        <dbReference type="SAM" id="MobiDB-lite"/>
    </source>
</evidence>
<organism evidence="2 3">
    <name type="scientific">Colius striatus</name>
    <name type="common">Speckled mousebird</name>
    <dbReference type="NCBI Taxonomy" id="57412"/>
    <lineage>
        <taxon>Eukaryota</taxon>
        <taxon>Metazoa</taxon>
        <taxon>Chordata</taxon>
        <taxon>Craniata</taxon>
        <taxon>Vertebrata</taxon>
        <taxon>Euteleostomi</taxon>
        <taxon>Archelosauria</taxon>
        <taxon>Archosauria</taxon>
        <taxon>Dinosauria</taxon>
        <taxon>Saurischia</taxon>
        <taxon>Theropoda</taxon>
        <taxon>Coelurosauria</taxon>
        <taxon>Aves</taxon>
        <taxon>Neognathae</taxon>
        <taxon>Neoaves</taxon>
        <taxon>Telluraves</taxon>
        <taxon>Coraciimorphae</taxon>
        <taxon>Coliiformes</taxon>
        <taxon>Coliidae</taxon>
        <taxon>Colius</taxon>
    </lineage>
</organism>
<feature type="region of interest" description="Disordered" evidence="1">
    <location>
        <begin position="1"/>
        <end position="76"/>
    </location>
</feature>
<gene>
    <name evidence="2" type="ORF">N325_11852</name>
</gene>
<accession>A0A091KK48</accession>
<feature type="compositionally biased region" description="Basic and acidic residues" evidence="1">
    <location>
        <begin position="65"/>
        <end position="74"/>
    </location>
</feature>
<protein>
    <submittedName>
        <fullName evidence="2">Uncharacterized protein</fullName>
    </submittedName>
</protein>
<evidence type="ECO:0000313" key="3">
    <source>
        <dbReference type="Proteomes" id="UP000053615"/>
    </source>
</evidence>
<sequence>IPRSQDDKGYNLYDHLQEDPASPSSIATMPESMDCGQDYSEDSCSNSVISQHGADLEDSSSSSHHGAEDHHQEMDLMSPTLKEKHLEGMIENMYFPPGFQLRRSQSTHSNSSASFKFPVNNNFGETDNFVEDSEIFLFVK</sequence>
<reference evidence="2 3" key="1">
    <citation type="submission" date="2014-04" db="EMBL/GenBank/DDBJ databases">
        <title>Genome evolution of avian class.</title>
        <authorList>
            <person name="Zhang G."/>
            <person name="Li C."/>
        </authorList>
    </citation>
    <scope>NUCLEOTIDE SEQUENCE [LARGE SCALE GENOMIC DNA]</scope>
    <source>
        <strain evidence="2">BGI_N325</strain>
    </source>
</reference>